<dbReference type="NCBIfam" id="TIGR02423">
    <property type="entry name" value="protocat_alph"/>
    <property type="match status" value="1"/>
</dbReference>
<dbReference type="EMBL" id="CP025096">
    <property type="protein sequence ID" value="AUD03038.1"/>
    <property type="molecule type" value="Genomic_DNA"/>
</dbReference>
<dbReference type="GO" id="GO:0018578">
    <property type="term" value="F:protocatechuate 3,4-dioxygenase activity"/>
    <property type="evidence" value="ECO:0007669"/>
    <property type="project" value="InterPro"/>
</dbReference>
<comment type="similarity">
    <text evidence="1">Belongs to the intradiol ring-cleavage dioxygenase family.</text>
</comment>
<dbReference type="GO" id="GO:0008199">
    <property type="term" value="F:ferric iron binding"/>
    <property type="evidence" value="ECO:0007669"/>
    <property type="project" value="InterPro"/>
</dbReference>
<keyword evidence="2 5" id="KW-0223">Dioxygenase</keyword>
<dbReference type="AlphaFoldDB" id="A0A2K8YZR1"/>
<reference evidence="5 6" key="1">
    <citation type="submission" date="2017-11" db="EMBL/GenBank/DDBJ databases">
        <title>Taxonomic description and genome sequences of Spirosoma HA7 sp. nov., isolated from pollen microhabitat of Corylus avellana.</title>
        <authorList>
            <person name="Ambika Manirajan B."/>
            <person name="Suarez C."/>
            <person name="Ratering S."/>
            <person name="Geissler-Plaum R."/>
            <person name="Cardinale M."/>
            <person name="Sylvia S."/>
        </authorList>
    </citation>
    <scope>NUCLEOTIDE SEQUENCE [LARGE SCALE GENOMIC DNA]</scope>
    <source>
        <strain evidence="5 6">HA7</strain>
    </source>
</reference>
<dbReference type="PROSITE" id="PS00083">
    <property type="entry name" value="INTRADIOL_DIOXYGENAS"/>
    <property type="match status" value="1"/>
</dbReference>
<protein>
    <submittedName>
        <fullName evidence="5">Protocatechuate 3,4-dioxygenase subunit alpha</fullName>
    </submittedName>
</protein>
<dbReference type="PANTHER" id="PTHR33711">
    <property type="entry name" value="DIOXYGENASE, PUTATIVE (AFU_ORTHOLOGUE AFUA_2G02910)-RELATED"/>
    <property type="match status" value="1"/>
</dbReference>
<keyword evidence="3" id="KW-0560">Oxidoreductase</keyword>
<evidence type="ECO:0000256" key="3">
    <source>
        <dbReference type="ARBA" id="ARBA00023002"/>
    </source>
</evidence>
<dbReference type="KEGG" id="spir:CWM47_15060"/>
<gene>
    <name evidence="5" type="primary">pcaG</name>
    <name evidence="5" type="ORF">CWM47_15060</name>
</gene>
<dbReference type="Pfam" id="PF00775">
    <property type="entry name" value="Dioxygenase_C"/>
    <property type="match status" value="1"/>
</dbReference>
<dbReference type="SUPFAM" id="SSF49482">
    <property type="entry name" value="Aromatic compound dioxygenase"/>
    <property type="match status" value="1"/>
</dbReference>
<keyword evidence="6" id="KW-1185">Reference proteome</keyword>
<evidence type="ECO:0000256" key="2">
    <source>
        <dbReference type="ARBA" id="ARBA00022964"/>
    </source>
</evidence>
<proteinExistence type="inferred from homology"/>
<evidence type="ECO:0000313" key="5">
    <source>
        <dbReference type="EMBL" id="AUD03038.1"/>
    </source>
</evidence>
<dbReference type="InterPro" id="IPR015889">
    <property type="entry name" value="Intradiol_dOase_core"/>
</dbReference>
<accession>A0A2K8YZR1</accession>
<dbReference type="Gene3D" id="2.60.130.10">
    <property type="entry name" value="Aromatic compound dioxygenase"/>
    <property type="match status" value="1"/>
</dbReference>
<name>A0A2K8YZR1_9BACT</name>
<dbReference type="InterPro" id="IPR000627">
    <property type="entry name" value="Intradiol_dOase_C"/>
</dbReference>
<dbReference type="Proteomes" id="UP000232883">
    <property type="component" value="Chromosome"/>
</dbReference>
<dbReference type="OrthoDB" id="9805815at2"/>
<dbReference type="RefSeq" id="WP_100988886.1">
    <property type="nucleotide sequence ID" value="NZ_CP025096.1"/>
</dbReference>
<dbReference type="InterPro" id="IPR050770">
    <property type="entry name" value="Intradiol_RC_Dioxygenase"/>
</dbReference>
<organism evidence="5 6">
    <name type="scientific">Spirosoma pollinicola</name>
    <dbReference type="NCBI Taxonomy" id="2057025"/>
    <lineage>
        <taxon>Bacteria</taxon>
        <taxon>Pseudomonadati</taxon>
        <taxon>Bacteroidota</taxon>
        <taxon>Cytophagia</taxon>
        <taxon>Cytophagales</taxon>
        <taxon>Cytophagaceae</taxon>
        <taxon>Spirosoma</taxon>
    </lineage>
</organism>
<evidence type="ECO:0000256" key="1">
    <source>
        <dbReference type="ARBA" id="ARBA00007825"/>
    </source>
</evidence>
<dbReference type="PANTHER" id="PTHR33711:SF9">
    <property type="entry name" value="PROTOCATECHUATE 3,4-DIOXYGENASE ALPHA CHAIN"/>
    <property type="match status" value="1"/>
</dbReference>
<dbReference type="InterPro" id="IPR012786">
    <property type="entry name" value="Protocat_dOase_a"/>
</dbReference>
<evidence type="ECO:0000313" key="6">
    <source>
        <dbReference type="Proteomes" id="UP000232883"/>
    </source>
</evidence>
<feature type="domain" description="Intradiol ring-cleavage dioxygenases" evidence="4">
    <location>
        <begin position="54"/>
        <end position="82"/>
    </location>
</feature>
<sequence length="203" mass="22563">MEYLRETPSQTVGPFFAYSLTAEQYGYAYNSIMNHALVSDQIPDNYAGAEHIYIQGRIYDGNGNAIPDAIVELWQADPLGHYRTEPIGLKNGQPDFTGLGRMGTGTLPDGQFRFKTLKPGAVDTASAPVINVTLFMRGSLRGLTTRLYFSDEAEANQQDALLSAVDSDRRHTLVAQRLDQNGQIFYTFDLYMQGQNETVFFAA</sequence>
<evidence type="ECO:0000259" key="4">
    <source>
        <dbReference type="PROSITE" id="PS00083"/>
    </source>
</evidence>